<sequence>MRNSALREEPRDQPAGVIPLKNESSLLDWLESSGRLIARDNQEPNYLDDEEEIAGLMDPDDMSYDLEDDDDIVEVED</sequence>
<dbReference type="STRING" id="247279.NIES1031_12375"/>
<name>A0A1U7HQJ3_9CHRO</name>
<reference evidence="2 3" key="1">
    <citation type="submission" date="2016-11" db="EMBL/GenBank/DDBJ databases">
        <title>Draft Genome Sequences of Nine Cyanobacterial Strains from Diverse Habitats.</title>
        <authorList>
            <person name="Zhu T."/>
            <person name="Hou S."/>
            <person name="Lu X."/>
            <person name="Hess W.R."/>
        </authorList>
    </citation>
    <scope>NUCLEOTIDE SEQUENCE [LARGE SCALE GENOMIC DNA]</scope>
    <source>
        <strain evidence="2 3">5.2 s.c.1</strain>
    </source>
</reference>
<protein>
    <recommendedName>
        <fullName evidence="4">DUF3134 domain-containing protein</fullName>
    </recommendedName>
</protein>
<dbReference type="Proteomes" id="UP000185984">
    <property type="component" value="Unassembled WGS sequence"/>
</dbReference>
<gene>
    <name evidence="2" type="ORF">NIES1031_12375</name>
</gene>
<dbReference type="EMBL" id="MRCC01000009">
    <property type="protein sequence ID" value="OKH25795.1"/>
    <property type="molecule type" value="Genomic_DNA"/>
</dbReference>
<dbReference type="Pfam" id="PF11332">
    <property type="entry name" value="DUF3134"/>
    <property type="match status" value="1"/>
</dbReference>
<evidence type="ECO:0000313" key="3">
    <source>
        <dbReference type="Proteomes" id="UP000185984"/>
    </source>
</evidence>
<keyword evidence="3" id="KW-1185">Reference proteome</keyword>
<dbReference type="RefSeq" id="WP_073549690.1">
    <property type="nucleotide sequence ID" value="NZ_CAWMVK010000043.1"/>
</dbReference>
<evidence type="ECO:0000256" key="1">
    <source>
        <dbReference type="SAM" id="MobiDB-lite"/>
    </source>
</evidence>
<comment type="caution">
    <text evidence="2">The sequence shown here is derived from an EMBL/GenBank/DDBJ whole genome shotgun (WGS) entry which is preliminary data.</text>
</comment>
<organism evidence="2 3">
    <name type="scientific">Chroogloeocystis siderophila 5.2 s.c.1</name>
    <dbReference type="NCBI Taxonomy" id="247279"/>
    <lineage>
        <taxon>Bacteria</taxon>
        <taxon>Bacillati</taxon>
        <taxon>Cyanobacteriota</taxon>
        <taxon>Cyanophyceae</taxon>
        <taxon>Oscillatoriophycideae</taxon>
        <taxon>Chroococcales</taxon>
        <taxon>Chroococcaceae</taxon>
        <taxon>Chroogloeocystis</taxon>
    </lineage>
</organism>
<dbReference type="AlphaFoldDB" id="A0A1U7HQJ3"/>
<dbReference type="OrthoDB" id="542362at2"/>
<accession>A0A1U7HQJ3</accession>
<evidence type="ECO:0008006" key="4">
    <source>
        <dbReference type="Google" id="ProtNLM"/>
    </source>
</evidence>
<evidence type="ECO:0000313" key="2">
    <source>
        <dbReference type="EMBL" id="OKH25795.1"/>
    </source>
</evidence>
<proteinExistence type="predicted"/>
<dbReference type="InterPro" id="IPR021481">
    <property type="entry name" value="DUF3134"/>
</dbReference>
<feature type="region of interest" description="Disordered" evidence="1">
    <location>
        <begin position="56"/>
        <end position="77"/>
    </location>
</feature>